<accession>A0A8G0PEZ3</accession>
<organism evidence="3 4">
    <name type="scientific">Trichoderma simmonsii</name>
    <dbReference type="NCBI Taxonomy" id="1491479"/>
    <lineage>
        <taxon>Eukaryota</taxon>
        <taxon>Fungi</taxon>
        <taxon>Dikarya</taxon>
        <taxon>Ascomycota</taxon>
        <taxon>Pezizomycotina</taxon>
        <taxon>Sordariomycetes</taxon>
        <taxon>Hypocreomycetidae</taxon>
        <taxon>Hypocreales</taxon>
        <taxon>Hypocreaceae</taxon>
        <taxon>Trichoderma</taxon>
    </lineage>
</organism>
<sequence>MSDEVAAAPVRKKKLPFKPTALRNVAPISQPTVSVEESKRSDGNGDDDLDLFRQSREMAPIVAADRERKLNKWKQKQAEEERRLSDIADKQLLDSDREEASHALDEHSGAIEEVQATPVDESLPPDGDGFSRELATPPPSKHSRIDSGQGSRSAKRRWSAAESLDDPFNDSPSQRSIRSNSKIHTPSKRPRKESVTPSGAPLVSIDSESASDSESATKDDFDSGDENDQTTAPDMSYQRDDSVEFVGSGTIGAQPLEVVPEPQTTAEVEEDDDEFSEYVRKAEEQRARDKDTMQMDSERTAKKDAAADIMVRSNIPNTKVAHIKYQFNRQLRLIRDSWIALQRRKGVQLPINSDDDIILTWQRKKVYNYSSLLGLGIRPQGDGKIIANEYSKGGLQDERTKVVLEAWTVESFRQWELEEEMRIKREAGELSEEEPTQEQEDKRAKLRVKLVAKDMEVVKLGVLQETTVETLIIGFRTQRNIGSDKDVGIWFDGERLEEHQTMEDAGIDDMDTLEVHIK</sequence>
<feature type="compositionally biased region" description="Polar residues" evidence="1">
    <location>
        <begin position="170"/>
        <end position="184"/>
    </location>
</feature>
<feature type="domain" description="Ubiquitin-like" evidence="2">
    <location>
        <begin position="444"/>
        <end position="518"/>
    </location>
</feature>
<evidence type="ECO:0000256" key="1">
    <source>
        <dbReference type="SAM" id="MobiDB-lite"/>
    </source>
</evidence>
<dbReference type="InterPro" id="IPR022617">
    <property type="entry name" value="Rad60/SUMO-like_dom"/>
</dbReference>
<feature type="region of interest" description="Disordered" evidence="1">
    <location>
        <begin position="1"/>
        <end position="276"/>
    </location>
</feature>
<feature type="compositionally biased region" description="Acidic residues" evidence="1">
    <location>
        <begin position="267"/>
        <end position="276"/>
    </location>
</feature>
<evidence type="ECO:0000259" key="2">
    <source>
        <dbReference type="PROSITE" id="PS50053"/>
    </source>
</evidence>
<dbReference type="EMBL" id="CP075866">
    <property type="protein sequence ID" value="QYS98851.1"/>
    <property type="molecule type" value="Genomic_DNA"/>
</dbReference>
<proteinExistence type="predicted"/>
<dbReference type="PROSITE" id="PS50053">
    <property type="entry name" value="UBIQUITIN_2"/>
    <property type="match status" value="1"/>
</dbReference>
<evidence type="ECO:0000313" key="4">
    <source>
        <dbReference type="Proteomes" id="UP000826661"/>
    </source>
</evidence>
<dbReference type="Gene3D" id="3.10.20.90">
    <property type="entry name" value="Phosphatidylinositol 3-kinase Catalytic Subunit, Chain A, domain 1"/>
    <property type="match status" value="1"/>
</dbReference>
<dbReference type="InterPro" id="IPR000626">
    <property type="entry name" value="Ubiquitin-like_dom"/>
</dbReference>
<dbReference type="InterPro" id="IPR029071">
    <property type="entry name" value="Ubiquitin-like_domsf"/>
</dbReference>
<dbReference type="Pfam" id="PF11976">
    <property type="entry name" value="Rad60-SLD"/>
    <property type="match status" value="1"/>
</dbReference>
<dbReference type="SUPFAM" id="SSF54236">
    <property type="entry name" value="Ubiquitin-like"/>
    <property type="match status" value="1"/>
</dbReference>
<dbReference type="Proteomes" id="UP000826661">
    <property type="component" value="Chromosome III"/>
</dbReference>
<name>A0A8G0PEZ3_9HYPO</name>
<gene>
    <name evidence="3" type="ORF">H0G86_006006</name>
</gene>
<feature type="compositionally biased region" description="Basic and acidic residues" evidence="1">
    <location>
        <begin position="64"/>
        <end position="110"/>
    </location>
</feature>
<dbReference type="AlphaFoldDB" id="A0A8G0PEZ3"/>
<protein>
    <submittedName>
        <fullName evidence="3">Ubiquitin-like domain-containing protein</fullName>
    </submittedName>
</protein>
<evidence type="ECO:0000313" key="3">
    <source>
        <dbReference type="EMBL" id="QYS98851.1"/>
    </source>
</evidence>
<keyword evidence="4" id="KW-1185">Reference proteome</keyword>
<reference evidence="3 4" key="1">
    <citation type="journal article" date="2021" name="BMC Genomics">
        <title>Telomere-to-telomere genome assembly of asparaginase-producing Trichoderma simmonsii.</title>
        <authorList>
            <person name="Chung D."/>
            <person name="Kwon Y.M."/>
            <person name="Yang Y."/>
        </authorList>
    </citation>
    <scope>NUCLEOTIDE SEQUENCE [LARGE SCALE GENOMIC DNA]</scope>
    <source>
        <strain evidence="3 4">GH-Sj1</strain>
    </source>
</reference>